<reference evidence="1 2" key="1">
    <citation type="submission" date="2021-06" db="EMBL/GenBank/DDBJ databases">
        <title>Caerostris extrusa draft genome.</title>
        <authorList>
            <person name="Kono N."/>
            <person name="Arakawa K."/>
        </authorList>
    </citation>
    <scope>NUCLEOTIDE SEQUENCE [LARGE SCALE GENOMIC DNA]</scope>
</reference>
<proteinExistence type="predicted"/>
<comment type="caution">
    <text evidence="1">The sequence shown here is derived from an EMBL/GenBank/DDBJ whole genome shotgun (WGS) entry which is preliminary data.</text>
</comment>
<accession>A0AAV4TX81</accession>
<evidence type="ECO:0000313" key="1">
    <source>
        <dbReference type="EMBL" id="GIY50764.1"/>
    </source>
</evidence>
<sequence>METRIGWRGKGCQMGVSLVGEEPGVGWGVIHGNEIWYHIYDKSFLEIFSEHCGLVDSILRLKTVKQPNLPAILEFHLDIPWQLCNHHFKRNYPTETAHWNQVRCQFAAPKLFHQFLIKSWNWREHSLSLNLEGFSLVSFDNVCYGERLITL</sequence>
<dbReference type="EMBL" id="BPLR01012021">
    <property type="protein sequence ID" value="GIY50764.1"/>
    <property type="molecule type" value="Genomic_DNA"/>
</dbReference>
<organism evidence="1 2">
    <name type="scientific">Caerostris extrusa</name>
    <name type="common">Bark spider</name>
    <name type="synonym">Caerostris bankana</name>
    <dbReference type="NCBI Taxonomy" id="172846"/>
    <lineage>
        <taxon>Eukaryota</taxon>
        <taxon>Metazoa</taxon>
        <taxon>Ecdysozoa</taxon>
        <taxon>Arthropoda</taxon>
        <taxon>Chelicerata</taxon>
        <taxon>Arachnida</taxon>
        <taxon>Araneae</taxon>
        <taxon>Araneomorphae</taxon>
        <taxon>Entelegynae</taxon>
        <taxon>Araneoidea</taxon>
        <taxon>Araneidae</taxon>
        <taxon>Caerostris</taxon>
    </lineage>
</organism>
<evidence type="ECO:0008006" key="3">
    <source>
        <dbReference type="Google" id="ProtNLM"/>
    </source>
</evidence>
<protein>
    <recommendedName>
        <fullName evidence="3">Maturase K</fullName>
    </recommendedName>
</protein>
<name>A0AAV4TX81_CAEEX</name>
<gene>
    <name evidence="1" type="ORF">CEXT_218251</name>
</gene>
<evidence type="ECO:0000313" key="2">
    <source>
        <dbReference type="Proteomes" id="UP001054945"/>
    </source>
</evidence>
<dbReference type="AlphaFoldDB" id="A0AAV4TX81"/>
<dbReference type="Proteomes" id="UP001054945">
    <property type="component" value="Unassembled WGS sequence"/>
</dbReference>
<keyword evidence="2" id="KW-1185">Reference proteome</keyword>